<dbReference type="Pfam" id="PF02534">
    <property type="entry name" value="T4SS-DNA_transf"/>
    <property type="match status" value="1"/>
</dbReference>
<evidence type="ECO:0000313" key="10">
    <source>
        <dbReference type="Proteomes" id="UP000006575"/>
    </source>
</evidence>
<dbReference type="InterPro" id="IPR051539">
    <property type="entry name" value="T4SS-coupling_protein"/>
</dbReference>
<keyword evidence="10" id="KW-1185">Reference proteome</keyword>
<comment type="subcellular location">
    <subcellularLocation>
        <location evidence="1">Cell membrane</location>
        <topology evidence="1">Multi-pass membrane protein</topology>
    </subcellularLocation>
</comment>
<name>Q1M3P9_RHIJ3</name>
<evidence type="ECO:0000256" key="7">
    <source>
        <dbReference type="ARBA" id="ARBA00023136"/>
    </source>
</evidence>
<evidence type="ECO:0000256" key="1">
    <source>
        <dbReference type="ARBA" id="ARBA00004651"/>
    </source>
</evidence>
<keyword evidence="4 8" id="KW-0812">Transmembrane</keyword>
<organism evidence="9 10">
    <name type="scientific">Rhizobium johnstonii (strain DSM 114642 / LMG 32736 / 3841)</name>
    <name type="common">Rhizobium leguminosarum bv. viciae</name>
    <dbReference type="NCBI Taxonomy" id="216596"/>
    <lineage>
        <taxon>Bacteria</taxon>
        <taxon>Pseudomonadati</taxon>
        <taxon>Pseudomonadota</taxon>
        <taxon>Alphaproteobacteria</taxon>
        <taxon>Hyphomicrobiales</taxon>
        <taxon>Rhizobiaceae</taxon>
        <taxon>Rhizobium/Agrobacterium group</taxon>
        <taxon>Rhizobium</taxon>
        <taxon>Rhizobium johnstonii</taxon>
    </lineage>
</organism>
<protein>
    <submittedName>
        <fullName evidence="9">Transmembrane traG homologue/component of type IV secretion system</fullName>
    </submittedName>
</protein>
<dbReference type="AlphaFoldDB" id="Q1M3P9"/>
<evidence type="ECO:0000313" key="9">
    <source>
        <dbReference type="EMBL" id="CAK12275.1"/>
    </source>
</evidence>
<gene>
    <name evidence="9" type="primary">traGp12</name>
    <name evidence="9" type="ordered locus">pRL120565</name>
</gene>
<dbReference type="EnsemblBacteria" id="CAK12275">
    <property type="protein sequence ID" value="CAK12275"/>
    <property type="gene ID" value="pRL120565"/>
</dbReference>
<feature type="transmembrane region" description="Helical" evidence="8">
    <location>
        <begin position="12"/>
        <end position="33"/>
    </location>
</feature>
<evidence type="ECO:0000256" key="3">
    <source>
        <dbReference type="ARBA" id="ARBA00022475"/>
    </source>
</evidence>
<feature type="transmembrane region" description="Helical" evidence="8">
    <location>
        <begin position="45"/>
        <end position="62"/>
    </location>
</feature>
<feature type="transmembrane region" description="Helical" evidence="8">
    <location>
        <begin position="74"/>
        <end position="95"/>
    </location>
</feature>
<dbReference type="SUPFAM" id="SSF52540">
    <property type="entry name" value="P-loop containing nucleoside triphosphate hydrolases"/>
    <property type="match status" value="1"/>
</dbReference>
<dbReference type="InterPro" id="IPR003688">
    <property type="entry name" value="TraG/VirD4"/>
</dbReference>
<dbReference type="PANTHER" id="PTHR37937:SF1">
    <property type="entry name" value="CONJUGATIVE TRANSFER: DNA TRANSPORT"/>
    <property type="match status" value="1"/>
</dbReference>
<dbReference type="Proteomes" id="UP000006575">
    <property type="component" value="Plasmid pRL12"/>
</dbReference>
<evidence type="ECO:0000256" key="4">
    <source>
        <dbReference type="ARBA" id="ARBA00022692"/>
    </source>
</evidence>
<proteinExistence type="inferred from homology"/>
<evidence type="ECO:0000256" key="5">
    <source>
        <dbReference type="ARBA" id="ARBA00022971"/>
    </source>
</evidence>
<keyword evidence="7 8" id="KW-0472">Membrane</keyword>
<evidence type="ECO:0000256" key="2">
    <source>
        <dbReference type="ARBA" id="ARBA00008806"/>
    </source>
</evidence>
<dbReference type="PANTHER" id="PTHR37937">
    <property type="entry name" value="CONJUGATIVE TRANSFER: DNA TRANSPORT"/>
    <property type="match status" value="1"/>
</dbReference>
<dbReference type="InterPro" id="IPR027417">
    <property type="entry name" value="P-loop_NTPase"/>
</dbReference>
<geneLocation type="plasmid" evidence="10">
    <name>pRL12</name>
</geneLocation>
<dbReference type="CDD" id="cd01127">
    <property type="entry name" value="TrwB_TraG_TraD_VirD4"/>
    <property type="match status" value="2"/>
</dbReference>
<dbReference type="eggNOG" id="COG3505">
    <property type="taxonomic scope" value="Bacteria"/>
</dbReference>
<reference evidence="9 10" key="1">
    <citation type="journal article" date="2006" name="Genome Biol.">
        <title>The genome of Rhizobium leguminosarum has recognizable core and accessory components.</title>
        <authorList>
            <person name="Young J.W."/>
            <person name="Crossman L.C."/>
            <person name="Johnston A.W.B."/>
            <person name="Thomson N.R."/>
            <person name="Ghazoui Z.F."/>
            <person name="Hull K.H."/>
            <person name="Wexler M."/>
            <person name="Curson A.R.J."/>
            <person name="Todd J.D."/>
            <person name="Poole P.S."/>
            <person name="Mauchline T.H."/>
            <person name="East A.K."/>
            <person name="Quail M.A."/>
            <person name="Churcher C."/>
            <person name="Arrowsmith C."/>
            <person name="Cherevach A."/>
            <person name="Chillingworth T."/>
            <person name="Clarke K."/>
            <person name="Cronin A."/>
            <person name="Davis P."/>
            <person name="Fraser A."/>
            <person name="Hance Z."/>
            <person name="Hauser H."/>
            <person name="Jagels K."/>
            <person name="Moule S."/>
            <person name="Mungall K."/>
            <person name="Norbertczak H."/>
            <person name="Rabbinowitsch E."/>
            <person name="Sanders M."/>
            <person name="Simmonds M."/>
            <person name="Whitehead S."/>
            <person name="Parkhill J."/>
        </authorList>
    </citation>
    <scope>NUCLEOTIDE SEQUENCE [LARGE SCALE GENOMIC DNA]</scope>
    <source>
        <strain evidence="10">DSM 114642 / LMG 32736 / 3841</strain>
    </source>
</reference>
<evidence type="ECO:0000256" key="8">
    <source>
        <dbReference type="SAM" id="Phobius"/>
    </source>
</evidence>
<comment type="similarity">
    <text evidence="2">Belongs to the VirD4/TraG family.</text>
</comment>
<accession>Q1M3P9</accession>
<dbReference type="EMBL" id="AM236086">
    <property type="protein sequence ID" value="CAK12275.1"/>
    <property type="molecule type" value="Genomic_DNA"/>
</dbReference>
<keyword evidence="6 8" id="KW-1133">Transmembrane helix</keyword>
<dbReference type="GO" id="GO:0005886">
    <property type="term" value="C:plasma membrane"/>
    <property type="evidence" value="ECO:0007669"/>
    <property type="project" value="UniProtKB-SubCell"/>
</dbReference>
<dbReference type="KEGG" id="rle:pRL120565"/>
<keyword evidence="3" id="KW-1003">Cell membrane</keyword>
<sequence length="562" mass="61208">MMIHASQIKIAFANMMHMAARDPLWAIVAFISFPLRYARSFLKGAVGYVIVIVTVYFGIDYLRRVILGSSRGDVIWHIGDWIFMLFAVVLLIRFLSEPLITHFATASDADTHGSARFAGRREIAPLTKAEGGLLIGRANNSGRLLRYSGPAHLLTMAPTRSGKGVGTIIPNLLTADRSIICIDPKGENAKIAGEAREKFGPVHILDPFGVTGGPSAAFNPMDGVDKDSVDVAEDVSTLADALVFDEPGLSGDAHWNEEAKALIAGLLLHVIASQSDDRRTLTTLRHLLTLAPEAFRAVLDAMQDSDAVNGLVARAANRHLGKSDREASGVLSAAQRHTHFLDSPRMTEVLSRSDFRFGDLKADKATVFLVLPPDRLAAYSRWLRLLVAQSLTEMARTAPSPHPSAPPVLYLLDEFAALGHLAPIERAMGLMAGYGVQLWPIVQDIHQLRATYRQRAGTFLSNAGVLQVFGVNDHDSARLVSDLLGQETVVFNTAARALDSEKSGLSFAEQHVGRPLLTPDEVRNMHAETELLFIAGQRPIVATKLRYYADPEFSGLFTASQI</sequence>
<evidence type="ECO:0000256" key="6">
    <source>
        <dbReference type="ARBA" id="ARBA00022989"/>
    </source>
</evidence>
<keyword evidence="5" id="KW-0184">Conjugation</keyword>
<dbReference type="HOGENOM" id="CLU_012039_3_0_5"/>
<dbReference type="Gene3D" id="3.40.50.300">
    <property type="entry name" value="P-loop containing nucleotide triphosphate hydrolases"/>
    <property type="match status" value="1"/>
</dbReference>